<sequence length="187" mass="20876">MAASPWPSDIAWCKAVIPSMSVAFRGDLASRRSFIMGTEPTDAARCSGSWPRLSFTRAVALWASRVRVMSRLDFEALKWRAVWPLLSTNRSSLARLRMGLGKVVGGAVTFHIDIRILPNQQIHNLFCVFPTTRHHQRCPATAILRIDIEILALNQDLHDWEVVVCDGPVHWKALVVITELVEPGVGV</sequence>
<name>A0A6A6EGN4_9PEZI</name>
<reference evidence="1" key="1">
    <citation type="journal article" date="2020" name="Stud. Mycol.">
        <title>101 Dothideomycetes genomes: a test case for predicting lifestyles and emergence of pathogens.</title>
        <authorList>
            <person name="Haridas S."/>
            <person name="Albert R."/>
            <person name="Binder M."/>
            <person name="Bloem J."/>
            <person name="Labutti K."/>
            <person name="Salamov A."/>
            <person name="Andreopoulos B."/>
            <person name="Baker S."/>
            <person name="Barry K."/>
            <person name="Bills G."/>
            <person name="Bluhm B."/>
            <person name="Cannon C."/>
            <person name="Castanera R."/>
            <person name="Culley D."/>
            <person name="Daum C."/>
            <person name="Ezra D."/>
            <person name="Gonzalez J."/>
            <person name="Henrissat B."/>
            <person name="Kuo A."/>
            <person name="Liang C."/>
            <person name="Lipzen A."/>
            <person name="Lutzoni F."/>
            <person name="Magnuson J."/>
            <person name="Mondo S."/>
            <person name="Nolan M."/>
            <person name="Ohm R."/>
            <person name="Pangilinan J."/>
            <person name="Park H.-J."/>
            <person name="Ramirez L."/>
            <person name="Alfaro M."/>
            <person name="Sun H."/>
            <person name="Tritt A."/>
            <person name="Yoshinaga Y."/>
            <person name="Zwiers L.-H."/>
            <person name="Turgeon B."/>
            <person name="Goodwin S."/>
            <person name="Spatafora J."/>
            <person name="Crous P."/>
            <person name="Grigoriev I."/>
        </authorList>
    </citation>
    <scope>NUCLEOTIDE SEQUENCE</scope>
    <source>
        <strain evidence="1">CBS 207.26</strain>
    </source>
</reference>
<dbReference type="OrthoDB" id="10486683at2759"/>
<organism evidence="1 2">
    <name type="scientific">Zopfia rhizophila CBS 207.26</name>
    <dbReference type="NCBI Taxonomy" id="1314779"/>
    <lineage>
        <taxon>Eukaryota</taxon>
        <taxon>Fungi</taxon>
        <taxon>Dikarya</taxon>
        <taxon>Ascomycota</taxon>
        <taxon>Pezizomycotina</taxon>
        <taxon>Dothideomycetes</taxon>
        <taxon>Dothideomycetes incertae sedis</taxon>
        <taxon>Zopfiaceae</taxon>
        <taxon>Zopfia</taxon>
    </lineage>
</organism>
<proteinExistence type="predicted"/>
<evidence type="ECO:0000313" key="1">
    <source>
        <dbReference type="EMBL" id="KAF2189709.1"/>
    </source>
</evidence>
<accession>A0A6A6EGN4</accession>
<evidence type="ECO:0000313" key="2">
    <source>
        <dbReference type="Proteomes" id="UP000800200"/>
    </source>
</evidence>
<dbReference type="AlphaFoldDB" id="A0A6A6EGN4"/>
<gene>
    <name evidence="1" type="ORF">K469DRAFT_46598</name>
</gene>
<protein>
    <submittedName>
        <fullName evidence="1">Uncharacterized protein</fullName>
    </submittedName>
</protein>
<dbReference type="Proteomes" id="UP000800200">
    <property type="component" value="Unassembled WGS sequence"/>
</dbReference>
<dbReference type="EMBL" id="ML994620">
    <property type="protein sequence ID" value="KAF2189709.1"/>
    <property type="molecule type" value="Genomic_DNA"/>
</dbReference>
<keyword evidence="2" id="KW-1185">Reference proteome</keyword>